<keyword evidence="4 9" id="KW-0812">Transmembrane</keyword>
<feature type="region of interest" description="Disordered" evidence="8">
    <location>
        <begin position="1"/>
        <end position="24"/>
    </location>
</feature>
<dbReference type="Pfam" id="PF25539">
    <property type="entry name" value="Bestrophin_2"/>
    <property type="match status" value="1"/>
</dbReference>
<evidence type="ECO:0008006" key="12">
    <source>
        <dbReference type="Google" id="ProtNLM"/>
    </source>
</evidence>
<evidence type="ECO:0000256" key="2">
    <source>
        <dbReference type="ARBA" id="ARBA00022448"/>
    </source>
</evidence>
<keyword evidence="2" id="KW-0813">Transport</keyword>
<sequence>MSEFIISGTSKTDSSTVRADSLKGREQPTLWPTNKVSMSTMFSFSFTQPKSLLEARNAANRRLENTFTFNWSDLVNMNLSIVPTIIWICLGITLCSVIVCCLFLLIPNWFSALPSNATYITVVIITINLLAAFRTVNAYDRFWEGRKLWSQMSSTILNLARFMAVFDKTKNPIEAEKKKNALLLLRQFPSAVKNVVRTEVEDLSSAYQPVPNTVTTQTPVQLVQSFQDYTLSRPFSRKMFAHIYTTWISALIRHLCQLERIQTTPVPIAYRIHLQQISICYLCGIPFSIVTSCGWLTIPITAICALLFLGILAIADEIEQPFGMDVRDLPLEDFCGDIEKTVDYILNRMDDCGDGDGDELGWIRPAKM</sequence>
<dbReference type="AlphaFoldDB" id="A0A507EF41"/>
<keyword evidence="7 9" id="KW-0472">Membrane</keyword>
<dbReference type="GO" id="GO:0005886">
    <property type="term" value="C:plasma membrane"/>
    <property type="evidence" value="ECO:0007669"/>
    <property type="project" value="UniProtKB-SubCell"/>
</dbReference>
<dbReference type="STRING" id="246404.A0A507EF41"/>
<dbReference type="EMBL" id="QEAP01000643">
    <property type="protein sequence ID" value="TPX62471.1"/>
    <property type="molecule type" value="Genomic_DNA"/>
</dbReference>
<protein>
    <recommendedName>
        <fullName evidence="12">Bestrophin</fullName>
    </recommendedName>
</protein>
<keyword evidence="6" id="KW-0406">Ion transport</keyword>
<dbReference type="OrthoDB" id="1368at2759"/>
<dbReference type="InterPro" id="IPR044669">
    <property type="entry name" value="YneE/VCCN1/2-like"/>
</dbReference>
<evidence type="ECO:0000313" key="10">
    <source>
        <dbReference type="EMBL" id="TPX62471.1"/>
    </source>
</evidence>
<comment type="caution">
    <text evidence="10">The sequence shown here is derived from an EMBL/GenBank/DDBJ whole genome shotgun (WGS) entry which is preliminary data.</text>
</comment>
<evidence type="ECO:0000256" key="3">
    <source>
        <dbReference type="ARBA" id="ARBA00022475"/>
    </source>
</evidence>
<feature type="transmembrane region" description="Helical" evidence="9">
    <location>
        <begin position="118"/>
        <end position="136"/>
    </location>
</feature>
<accession>A0A507EF41</accession>
<organism evidence="10 11">
    <name type="scientific">Chytriomyces confervae</name>
    <dbReference type="NCBI Taxonomy" id="246404"/>
    <lineage>
        <taxon>Eukaryota</taxon>
        <taxon>Fungi</taxon>
        <taxon>Fungi incertae sedis</taxon>
        <taxon>Chytridiomycota</taxon>
        <taxon>Chytridiomycota incertae sedis</taxon>
        <taxon>Chytridiomycetes</taxon>
        <taxon>Chytridiales</taxon>
        <taxon>Chytriomycetaceae</taxon>
        <taxon>Chytriomyces</taxon>
    </lineage>
</organism>
<evidence type="ECO:0000256" key="4">
    <source>
        <dbReference type="ARBA" id="ARBA00022692"/>
    </source>
</evidence>
<gene>
    <name evidence="10" type="ORF">CcCBS67573_g08830</name>
</gene>
<dbReference type="GO" id="GO:0005254">
    <property type="term" value="F:chloride channel activity"/>
    <property type="evidence" value="ECO:0007669"/>
    <property type="project" value="InterPro"/>
</dbReference>
<evidence type="ECO:0000256" key="7">
    <source>
        <dbReference type="ARBA" id="ARBA00023136"/>
    </source>
</evidence>
<proteinExistence type="predicted"/>
<keyword evidence="3" id="KW-1003">Cell membrane</keyword>
<evidence type="ECO:0000256" key="9">
    <source>
        <dbReference type="SAM" id="Phobius"/>
    </source>
</evidence>
<dbReference type="PANTHER" id="PTHR33281:SF19">
    <property type="entry name" value="VOLTAGE-DEPENDENT ANION CHANNEL-FORMING PROTEIN YNEE"/>
    <property type="match status" value="1"/>
</dbReference>
<keyword evidence="11" id="KW-1185">Reference proteome</keyword>
<evidence type="ECO:0000313" key="11">
    <source>
        <dbReference type="Proteomes" id="UP000320333"/>
    </source>
</evidence>
<evidence type="ECO:0000256" key="1">
    <source>
        <dbReference type="ARBA" id="ARBA00004651"/>
    </source>
</evidence>
<feature type="transmembrane region" description="Helical" evidence="9">
    <location>
        <begin position="295"/>
        <end position="315"/>
    </location>
</feature>
<name>A0A507EF41_9FUNG</name>
<evidence type="ECO:0000256" key="5">
    <source>
        <dbReference type="ARBA" id="ARBA00022989"/>
    </source>
</evidence>
<reference evidence="10 11" key="1">
    <citation type="journal article" date="2019" name="Sci. Rep.">
        <title>Comparative genomics of chytrid fungi reveal insights into the obligate biotrophic and pathogenic lifestyle of Synchytrium endobioticum.</title>
        <authorList>
            <person name="van de Vossenberg B.T.L.H."/>
            <person name="Warris S."/>
            <person name="Nguyen H.D.T."/>
            <person name="van Gent-Pelzer M.P.E."/>
            <person name="Joly D.L."/>
            <person name="van de Geest H.C."/>
            <person name="Bonants P.J.M."/>
            <person name="Smith D.S."/>
            <person name="Levesque C.A."/>
            <person name="van der Lee T.A.J."/>
        </authorList>
    </citation>
    <scope>NUCLEOTIDE SEQUENCE [LARGE SCALE GENOMIC DNA]</scope>
    <source>
        <strain evidence="10 11">CBS 675.73</strain>
    </source>
</reference>
<comment type="subcellular location">
    <subcellularLocation>
        <location evidence="1">Cell membrane</location>
        <topology evidence="1">Multi-pass membrane protein</topology>
    </subcellularLocation>
</comment>
<evidence type="ECO:0000256" key="8">
    <source>
        <dbReference type="SAM" id="MobiDB-lite"/>
    </source>
</evidence>
<dbReference type="Proteomes" id="UP000320333">
    <property type="component" value="Unassembled WGS sequence"/>
</dbReference>
<dbReference type="PANTHER" id="PTHR33281">
    <property type="entry name" value="UPF0187 PROTEIN YNEE"/>
    <property type="match status" value="1"/>
</dbReference>
<evidence type="ECO:0000256" key="6">
    <source>
        <dbReference type="ARBA" id="ARBA00023065"/>
    </source>
</evidence>
<keyword evidence="5 9" id="KW-1133">Transmembrane helix</keyword>
<feature type="compositionally biased region" description="Polar residues" evidence="8">
    <location>
        <begin position="7"/>
        <end position="18"/>
    </location>
</feature>
<feature type="transmembrane region" description="Helical" evidence="9">
    <location>
        <begin position="85"/>
        <end position="106"/>
    </location>
</feature>